<accession>A0ACC2V5V2</accession>
<dbReference type="EMBL" id="JASBWR010000109">
    <property type="protein sequence ID" value="KAJ9094642.1"/>
    <property type="molecule type" value="Genomic_DNA"/>
</dbReference>
<name>A0ACC2V5V2_9TREE</name>
<evidence type="ECO:0000313" key="1">
    <source>
        <dbReference type="EMBL" id="KAJ9094642.1"/>
    </source>
</evidence>
<evidence type="ECO:0000313" key="2">
    <source>
        <dbReference type="Proteomes" id="UP001241377"/>
    </source>
</evidence>
<reference evidence="1" key="1">
    <citation type="submission" date="2023-04" db="EMBL/GenBank/DDBJ databases">
        <title>Draft Genome sequencing of Naganishia species isolated from polar environments using Oxford Nanopore Technology.</title>
        <authorList>
            <person name="Leo P."/>
            <person name="Venkateswaran K."/>
        </authorList>
    </citation>
    <scope>NUCLEOTIDE SEQUENCE</scope>
    <source>
        <strain evidence="1">MNA-CCFEE 5261</strain>
    </source>
</reference>
<sequence length="538" mass="56935">MAATIRTPLSPAPRYPAPQRPRFNTNPSLGGLHSPHIGSGKGKSSRENNGQSRQETSPTPRLTGLSSSGVPLTGGSPDLKRLPILPDRPNQPTTSISNVQDGNSTAIPMSVDIVPTPSPAISTKAVSGFPLPPFRESTTLPPSAANQPTSSSAATSSSGHASTIDSNPSRIRPLPPRPGPPKPELVPEWEPDVKQHIPEEATLDSRIASYARLSEPPPKLRSQILARERGVATELKEYDRIETKGSAGERRGMLNSGIGTEAASESVEREKLGMLRQPAVNGLVRIEKSANQNSNKTGSMGDMSLKRRGKMRDQAIGMLSDLSGIAGEWVLDPSLPRLGSSSGIDGRSSGGNEARPFLDSKGSATAYSTRTSLSATDSRNSLLPSDQGGHSLHSANSSSMMMVDDTNGSSIWKKRKRISQDASRGKKSEGFPAAVFETDKGNIDVRLAIVNDGARMQAAPRSGSTVMEHYVGSKATIGTARKGLLNARSEDMHSIPTDGSDFGADLAAGETCAKVEILTRKGSVRVELVSTRTSLYAQ</sequence>
<gene>
    <name evidence="1" type="ORF">QFC19_007855</name>
</gene>
<protein>
    <submittedName>
        <fullName evidence="1">Uncharacterized protein</fullName>
    </submittedName>
</protein>
<organism evidence="1 2">
    <name type="scientific">Naganishia cerealis</name>
    <dbReference type="NCBI Taxonomy" id="610337"/>
    <lineage>
        <taxon>Eukaryota</taxon>
        <taxon>Fungi</taxon>
        <taxon>Dikarya</taxon>
        <taxon>Basidiomycota</taxon>
        <taxon>Agaricomycotina</taxon>
        <taxon>Tremellomycetes</taxon>
        <taxon>Filobasidiales</taxon>
        <taxon>Filobasidiaceae</taxon>
        <taxon>Naganishia</taxon>
    </lineage>
</organism>
<proteinExistence type="predicted"/>
<keyword evidence="2" id="KW-1185">Reference proteome</keyword>
<dbReference type="Proteomes" id="UP001241377">
    <property type="component" value="Unassembled WGS sequence"/>
</dbReference>
<comment type="caution">
    <text evidence="1">The sequence shown here is derived from an EMBL/GenBank/DDBJ whole genome shotgun (WGS) entry which is preliminary data.</text>
</comment>